<keyword evidence="7" id="KW-1185">Reference proteome</keyword>
<sequence>MKKLFVISLILVQTCIALAQNYCVNDTVVREIQFPLTRNDKTEFFYFNDEWIPGAHPGLVEADAIQKVEVKNDEYGNRAMFLTVSPETLSQIKTEAQKVLVNLDTRCEFPGGNGKLKEWLDENIRIPEGFKGSERVLVKFTVHPDGSISNPSIFRQPSKNEAVNQEALRLVNALPNFRVKYYILHLKKSFTYYLPITFKEPGVIFIRGGENK</sequence>
<evidence type="ECO:0000256" key="1">
    <source>
        <dbReference type="ARBA" id="ARBA00004167"/>
    </source>
</evidence>
<organism evidence="6 7">
    <name type="scientific">Duncaniella muris</name>
    <dbReference type="NCBI Taxonomy" id="2094150"/>
    <lineage>
        <taxon>Bacteria</taxon>
        <taxon>Pseudomonadati</taxon>
        <taxon>Bacteroidota</taxon>
        <taxon>Bacteroidia</taxon>
        <taxon>Bacteroidales</taxon>
        <taxon>Muribaculaceae</taxon>
        <taxon>Duncaniella</taxon>
    </lineage>
</organism>
<evidence type="ECO:0000256" key="5">
    <source>
        <dbReference type="SAM" id="SignalP"/>
    </source>
</evidence>
<keyword evidence="3" id="KW-1133">Transmembrane helix</keyword>
<evidence type="ECO:0000256" key="4">
    <source>
        <dbReference type="ARBA" id="ARBA00023136"/>
    </source>
</evidence>
<comment type="subcellular location">
    <subcellularLocation>
        <location evidence="1">Membrane</location>
        <topology evidence="1">Single-pass membrane protein</topology>
    </subcellularLocation>
</comment>
<keyword evidence="5" id="KW-0732">Signal</keyword>
<evidence type="ECO:0000256" key="2">
    <source>
        <dbReference type="ARBA" id="ARBA00022692"/>
    </source>
</evidence>
<dbReference type="Pfam" id="PF13103">
    <property type="entry name" value="TonB_2"/>
    <property type="match status" value="1"/>
</dbReference>
<dbReference type="InterPro" id="IPR006260">
    <property type="entry name" value="TonB/TolA_C"/>
</dbReference>
<evidence type="ECO:0000256" key="3">
    <source>
        <dbReference type="ARBA" id="ARBA00022989"/>
    </source>
</evidence>
<feature type="chain" id="PRO_5016063646" evidence="5">
    <location>
        <begin position="20"/>
        <end position="212"/>
    </location>
</feature>
<accession>A0A2V1IRA6</accession>
<name>A0A2V1IRA6_9BACT</name>
<proteinExistence type="predicted"/>
<dbReference type="Proteomes" id="UP000244905">
    <property type="component" value="Unassembled WGS sequence"/>
</dbReference>
<dbReference type="SUPFAM" id="SSF74653">
    <property type="entry name" value="TolA/TonB C-terminal domain"/>
    <property type="match status" value="1"/>
</dbReference>
<feature type="signal peptide" evidence="5">
    <location>
        <begin position="1"/>
        <end position="19"/>
    </location>
</feature>
<dbReference type="EMBL" id="PUEC01000009">
    <property type="protein sequence ID" value="PWB02861.1"/>
    <property type="molecule type" value="Genomic_DNA"/>
</dbReference>
<dbReference type="Gene3D" id="3.30.1150.10">
    <property type="match status" value="1"/>
</dbReference>
<evidence type="ECO:0000313" key="7">
    <source>
        <dbReference type="Proteomes" id="UP000244905"/>
    </source>
</evidence>
<dbReference type="GeneID" id="82525774"/>
<dbReference type="RefSeq" id="WP_107031926.1">
    <property type="nucleotide sequence ID" value="NZ_PUEC01000009.1"/>
</dbReference>
<keyword evidence="4" id="KW-0472">Membrane</keyword>
<dbReference type="GO" id="GO:0016020">
    <property type="term" value="C:membrane"/>
    <property type="evidence" value="ECO:0007669"/>
    <property type="project" value="UniProtKB-SubCell"/>
</dbReference>
<comment type="caution">
    <text evidence="6">The sequence shown here is derived from an EMBL/GenBank/DDBJ whole genome shotgun (WGS) entry which is preliminary data.</text>
</comment>
<keyword evidence="2" id="KW-0812">Transmembrane</keyword>
<protein>
    <submittedName>
        <fullName evidence="6">Energy transducer TonB</fullName>
    </submittedName>
</protein>
<reference evidence="7" key="1">
    <citation type="submission" date="2018-02" db="EMBL/GenBank/DDBJ databases">
        <authorList>
            <person name="Clavel T."/>
            <person name="Strowig T."/>
        </authorList>
    </citation>
    <scope>NUCLEOTIDE SEQUENCE [LARGE SCALE GENOMIC DNA]</scope>
    <source>
        <strain evidence="7">DSM 103720</strain>
    </source>
</reference>
<dbReference type="NCBIfam" id="TIGR01352">
    <property type="entry name" value="tonB_Cterm"/>
    <property type="match status" value="1"/>
</dbReference>
<dbReference type="AlphaFoldDB" id="A0A2V1IRA6"/>
<evidence type="ECO:0000313" key="6">
    <source>
        <dbReference type="EMBL" id="PWB02861.1"/>
    </source>
</evidence>
<gene>
    <name evidence="6" type="ORF">C5O23_05385</name>
</gene>